<gene>
    <name evidence="1" type="primary">paaC</name>
    <name evidence="1" type="ORF">PARHAE_01740</name>
</gene>
<dbReference type="RefSeq" id="WP_126154231.1">
    <property type="nucleotide sequence ID" value="NZ_UZWE01000029.1"/>
</dbReference>
<dbReference type="Pfam" id="PF05138">
    <property type="entry name" value="PaaA_PaaC"/>
    <property type="match status" value="1"/>
</dbReference>
<sequence length="283" mass="30752">MPSLPDMTTPNLDALAGQALAQGGHAQVPAPDAGQPQFVEFLQRMGDNCLILGHRVSEWCGHSPALEEDIALANQALDLIGQCQLWLGLAGEVEGRGRDADALAYLRDAGAFRNLLLVELPNGDFGVTLMRQFLFDAFHIEMLRALRTSADPRVAEIAAKAEKEVAYHLERSADLVIRLGDGTDESHRRMQAALAKLWPYTGEMFLDDAVDQAMADAGVAPLPSALKAAWDRTVASVLDEATLALPADGWHHKGGKNGIHTEHLGYILAQMQFLQRAYPGAKW</sequence>
<dbReference type="EMBL" id="UZWE01000029">
    <property type="protein sequence ID" value="VDS08556.1"/>
    <property type="molecule type" value="Genomic_DNA"/>
</dbReference>
<dbReference type="InterPro" id="IPR012347">
    <property type="entry name" value="Ferritin-like"/>
</dbReference>
<dbReference type="PANTHER" id="PTHR30458">
    <property type="entry name" value="PHENYLACETIC ACID DEGRADATION PROTEIN PAA"/>
    <property type="match status" value="1"/>
</dbReference>
<dbReference type="InterPro" id="IPR009078">
    <property type="entry name" value="Ferritin-like_SF"/>
</dbReference>
<keyword evidence="2" id="KW-1185">Reference proteome</keyword>
<protein>
    <submittedName>
        <fullName evidence="1">1,2-phenylacetyl-CoA epoxidase, subunit C</fullName>
    </submittedName>
</protein>
<evidence type="ECO:0000313" key="2">
    <source>
        <dbReference type="Proteomes" id="UP000270743"/>
    </source>
</evidence>
<name>A0A447IM39_9RHOB</name>
<dbReference type="PANTHER" id="PTHR30458:SF0">
    <property type="entry name" value="1,2-PHENYLACETYL-COA EPOXIDASE, SUBUNIT C"/>
    <property type="match status" value="1"/>
</dbReference>
<dbReference type="PIRSF" id="PIRSF037834">
    <property type="entry name" value="PA_CoA_Oase3"/>
    <property type="match status" value="1"/>
</dbReference>
<dbReference type="SUPFAM" id="SSF47240">
    <property type="entry name" value="Ferritin-like"/>
    <property type="match status" value="1"/>
</dbReference>
<dbReference type="FunFam" id="1.20.1260.10:FF:000012">
    <property type="entry name" value="1,2-phenylacetyl-CoA epoxidase, subunit C"/>
    <property type="match status" value="1"/>
</dbReference>
<dbReference type="GO" id="GO:0005829">
    <property type="term" value="C:cytosol"/>
    <property type="evidence" value="ECO:0007669"/>
    <property type="project" value="TreeGrafter"/>
</dbReference>
<reference evidence="1 2" key="1">
    <citation type="submission" date="2018-12" db="EMBL/GenBank/DDBJ databases">
        <authorList>
            <person name="Criscuolo A."/>
        </authorList>
    </citation>
    <scope>NUCLEOTIDE SEQUENCE [LARGE SCALE GENOMIC DNA]</scope>
    <source>
        <strain evidence="1">ACIP1116241</strain>
    </source>
</reference>
<evidence type="ECO:0000313" key="1">
    <source>
        <dbReference type="EMBL" id="VDS08556.1"/>
    </source>
</evidence>
<accession>A0A447IM39</accession>
<dbReference type="Gene3D" id="1.20.1260.10">
    <property type="match status" value="1"/>
</dbReference>
<dbReference type="GO" id="GO:0010124">
    <property type="term" value="P:phenylacetate catabolic process"/>
    <property type="evidence" value="ECO:0007669"/>
    <property type="project" value="InterPro"/>
</dbReference>
<dbReference type="OrthoDB" id="9789947at2"/>
<dbReference type="InterPro" id="IPR007814">
    <property type="entry name" value="PaaA_PaaC"/>
</dbReference>
<dbReference type="InterPro" id="IPR011882">
    <property type="entry name" value="PaaC"/>
</dbReference>
<organism evidence="1 2">
    <name type="scientific">Paracoccus haematequi</name>
    <dbReference type="NCBI Taxonomy" id="2491866"/>
    <lineage>
        <taxon>Bacteria</taxon>
        <taxon>Pseudomonadati</taxon>
        <taxon>Pseudomonadota</taxon>
        <taxon>Alphaproteobacteria</taxon>
        <taxon>Rhodobacterales</taxon>
        <taxon>Paracoccaceae</taxon>
        <taxon>Paracoccus</taxon>
    </lineage>
</organism>
<proteinExistence type="predicted"/>
<dbReference type="InterPro" id="IPR052703">
    <property type="entry name" value="Aromatic_CoA_ox/epox"/>
</dbReference>
<dbReference type="NCBIfam" id="TIGR02158">
    <property type="entry name" value="PA_CoA_Oxy3"/>
    <property type="match status" value="1"/>
</dbReference>
<dbReference type="Proteomes" id="UP000270743">
    <property type="component" value="Unassembled WGS sequence"/>
</dbReference>
<dbReference type="AlphaFoldDB" id="A0A447IM39"/>